<gene>
    <name evidence="3" type="ORF">IEE83_18055</name>
</gene>
<dbReference type="InterPro" id="IPR012341">
    <property type="entry name" value="6hp_glycosidase-like_sf"/>
</dbReference>
<evidence type="ECO:0000313" key="4">
    <source>
        <dbReference type="Proteomes" id="UP000634134"/>
    </source>
</evidence>
<dbReference type="SUPFAM" id="SSF48208">
    <property type="entry name" value="Six-hairpin glycosidases"/>
    <property type="match status" value="1"/>
</dbReference>
<dbReference type="Proteomes" id="UP000634134">
    <property type="component" value="Unassembled WGS sequence"/>
</dbReference>
<reference evidence="4" key="1">
    <citation type="submission" date="2023-07" db="EMBL/GenBank/DDBJ databases">
        <title>Dyadobacter sp. nov 'subterranea' isolated from contaminted grondwater.</title>
        <authorList>
            <person name="Szabo I."/>
            <person name="Al-Omari J."/>
            <person name="Szerdahelyi S.G."/>
            <person name="Rado J."/>
        </authorList>
    </citation>
    <scope>NUCLEOTIDE SEQUENCE [LARGE SCALE GENOMIC DNA]</scope>
    <source>
        <strain evidence="4">UP-52</strain>
    </source>
</reference>
<accession>A0ABR9WE71</accession>
<protein>
    <submittedName>
        <fullName evidence="3">AGE family epimerase/isomerase</fullName>
    </submittedName>
</protein>
<dbReference type="CDD" id="cd00249">
    <property type="entry name" value="AGE"/>
    <property type="match status" value="1"/>
</dbReference>
<evidence type="ECO:0000256" key="2">
    <source>
        <dbReference type="ARBA" id="ARBA00023235"/>
    </source>
</evidence>
<evidence type="ECO:0000313" key="3">
    <source>
        <dbReference type="EMBL" id="MBE9463790.1"/>
    </source>
</evidence>
<evidence type="ECO:0000256" key="1">
    <source>
        <dbReference type="ARBA" id="ARBA00008558"/>
    </source>
</evidence>
<dbReference type="Gene3D" id="1.50.10.10">
    <property type="match status" value="1"/>
</dbReference>
<sequence length="401" mass="46725">MEQNSIQFEKYLTLYRSTLLDDVIPFWLDHSADAEFGGYFTCLDRIGQVFDTDKFVWLQCRQVWCFSMLYNKVEQKQQWLDFALQGAEFLEKHGSDSEGNWYFSLDRKGAPLTQPHNIFSDCFASMAFGQLYKATKNERHAKIAVDTFHNILAKKENPKGQYDKSFPGTRPLKGFALPMILCNLVLEIEHLLPADLVESTIQNGIETILGKFYRPDLGIILENVTPDGAFSDSFEGRLVNPGHGIEAMWFLMDLAERAKDKALAQKAMEITLNILEYGWDKKHGGVFYFMDAKGLPPQQLEWDQKLWWVHVETLISLLKGYQHTGDHRCWDWFEKVHQYTWQHFADPEFGEWYGYLNRQGEVLLPLKGGKWKGCFHVPRGLYQCWKALEVIMEKKSEIQYQ</sequence>
<name>A0ABR9WE71_9BACT</name>
<dbReference type="EMBL" id="JACYGY010000001">
    <property type="protein sequence ID" value="MBE9463790.1"/>
    <property type="molecule type" value="Genomic_DNA"/>
</dbReference>
<dbReference type="InterPro" id="IPR008928">
    <property type="entry name" value="6-hairpin_glycosidase_sf"/>
</dbReference>
<organism evidence="3 4">
    <name type="scientific">Dyadobacter subterraneus</name>
    <dbReference type="NCBI Taxonomy" id="2773304"/>
    <lineage>
        <taxon>Bacteria</taxon>
        <taxon>Pseudomonadati</taxon>
        <taxon>Bacteroidota</taxon>
        <taxon>Cytophagia</taxon>
        <taxon>Cytophagales</taxon>
        <taxon>Spirosomataceae</taxon>
        <taxon>Dyadobacter</taxon>
    </lineage>
</organism>
<dbReference type="PANTHER" id="PTHR15108">
    <property type="entry name" value="N-ACYLGLUCOSAMINE-2-EPIMERASE"/>
    <property type="match status" value="1"/>
</dbReference>
<dbReference type="RefSeq" id="WP_194121899.1">
    <property type="nucleotide sequence ID" value="NZ_JACYGY010000001.1"/>
</dbReference>
<dbReference type="InterPro" id="IPR010819">
    <property type="entry name" value="AGE/CE"/>
</dbReference>
<dbReference type="InterPro" id="IPR034116">
    <property type="entry name" value="AGE_dom"/>
</dbReference>
<comment type="similarity">
    <text evidence="1">Belongs to the N-acylglucosamine 2-epimerase family.</text>
</comment>
<comment type="caution">
    <text evidence="3">The sequence shown here is derived from an EMBL/GenBank/DDBJ whole genome shotgun (WGS) entry which is preliminary data.</text>
</comment>
<dbReference type="Pfam" id="PF07221">
    <property type="entry name" value="GlcNAc_2-epim"/>
    <property type="match status" value="1"/>
</dbReference>
<keyword evidence="2" id="KW-0413">Isomerase</keyword>
<keyword evidence="4" id="KW-1185">Reference proteome</keyword>
<proteinExistence type="inferred from homology"/>